<evidence type="ECO:0000313" key="1">
    <source>
        <dbReference type="EMBL" id="CAI2164189.1"/>
    </source>
</evidence>
<accession>A0A9W4SCM2</accession>
<proteinExistence type="predicted"/>
<comment type="caution">
    <text evidence="1">The sequence shown here is derived from an EMBL/GenBank/DDBJ whole genome shotgun (WGS) entry which is preliminary data.</text>
</comment>
<evidence type="ECO:0000313" key="2">
    <source>
        <dbReference type="Proteomes" id="UP001153678"/>
    </source>
</evidence>
<dbReference type="AlphaFoldDB" id="A0A9W4SCM2"/>
<dbReference type="EMBL" id="CAMKVN010000138">
    <property type="protein sequence ID" value="CAI2164189.1"/>
    <property type="molecule type" value="Genomic_DNA"/>
</dbReference>
<protein>
    <submittedName>
        <fullName evidence="1">8649_t:CDS:1</fullName>
    </submittedName>
</protein>
<sequence length="56" mass="6022">MVLVSTTHFFAPPELVCELYGIEKDGMFSTAQLTSLQWPAVLPLCNDTSVMSSASG</sequence>
<organism evidence="1 2">
    <name type="scientific">Funneliformis geosporum</name>
    <dbReference type="NCBI Taxonomy" id="1117311"/>
    <lineage>
        <taxon>Eukaryota</taxon>
        <taxon>Fungi</taxon>
        <taxon>Fungi incertae sedis</taxon>
        <taxon>Mucoromycota</taxon>
        <taxon>Glomeromycotina</taxon>
        <taxon>Glomeromycetes</taxon>
        <taxon>Glomerales</taxon>
        <taxon>Glomeraceae</taxon>
        <taxon>Funneliformis</taxon>
    </lineage>
</organism>
<name>A0A9W4SCM2_9GLOM</name>
<keyword evidence="2" id="KW-1185">Reference proteome</keyword>
<gene>
    <name evidence="1" type="ORF">FWILDA_LOCUS1441</name>
</gene>
<reference evidence="1" key="1">
    <citation type="submission" date="2022-08" db="EMBL/GenBank/DDBJ databases">
        <authorList>
            <person name="Kallberg Y."/>
            <person name="Tangrot J."/>
            <person name="Rosling A."/>
        </authorList>
    </citation>
    <scope>NUCLEOTIDE SEQUENCE</scope>
    <source>
        <strain evidence="1">Wild A</strain>
    </source>
</reference>
<dbReference type="Proteomes" id="UP001153678">
    <property type="component" value="Unassembled WGS sequence"/>
</dbReference>